<evidence type="ECO:0000256" key="1">
    <source>
        <dbReference type="SAM" id="SignalP"/>
    </source>
</evidence>
<feature type="domain" description="Thiol:disulfide interchange protein DsbD N-terminal" evidence="2">
    <location>
        <begin position="52"/>
        <end position="142"/>
    </location>
</feature>
<organism evidence="3 4">
    <name type="scientific">Kordiimonas lacus</name>
    <dbReference type="NCBI Taxonomy" id="637679"/>
    <lineage>
        <taxon>Bacteria</taxon>
        <taxon>Pseudomonadati</taxon>
        <taxon>Pseudomonadota</taxon>
        <taxon>Alphaproteobacteria</taxon>
        <taxon>Kordiimonadales</taxon>
        <taxon>Kordiimonadaceae</taxon>
        <taxon>Kordiimonas</taxon>
    </lineage>
</organism>
<keyword evidence="1" id="KW-0732">Signal</keyword>
<dbReference type="AlphaFoldDB" id="A0A1G7B428"/>
<evidence type="ECO:0000259" key="2">
    <source>
        <dbReference type="Pfam" id="PF11412"/>
    </source>
</evidence>
<evidence type="ECO:0000313" key="3">
    <source>
        <dbReference type="EMBL" id="SDE21868.1"/>
    </source>
</evidence>
<proteinExistence type="predicted"/>
<dbReference type="OrthoDB" id="9811036at2"/>
<dbReference type="RefSeq" id="WP_068307401.1">
    <property type="nucleotide sequence ID" value="NZ_FNAK01000005.1"/>
</dbReference>
<protein>
    <submittedName>
        <fullName evidence="3">Thiol-disulfide interchange protein, contains DsbC and DsbD domains</fullName>
    </submittedName>
</protein>
<name>A0A1G7B428_9PROT</name>
<dbReference type="InterPro" id="IPR028250">
    <property type="entry name" value="DsbDN"/>
</dbReference>
<keyword evidence="4" id="KW-1185">Reference proteome</keyword>
<feature type="signal peptide" evidence="1">
    <location>
        <begin position="1"/>
        <end position="20"/>
    </location>
</feature>
<dbReference type="STRING" id="637679.GCA_001550055_03522"/>
<accession>A0A1G7B428</accession>
<feature type="chain" id="PRO_5010384015" evidence="1">
    <location>
        <begin position="21"/>
        <end position="275"/>
    </location>
</feature>
<dbReference type="Pfam" id="PF11412">
    <property type="entry name" value="DsbD_N"/>
    <property type="match status" value="1"/>
</dbReference>
<gene>
    <name evidence="3" type="ORF">SAMN04488071_2356</name>
</gene>
<reference evidence="3 4" key="1">
    <citation type="submission" date="2016-10" db="EMBL/GenBank/DDBJ databases">
        <authorList>
            <person name="de Groot N.N."/>
        </authorList>
    </citation>
    <scope>NUCLEOTIDE SEQUENCE [LARGE SCALE GENOMIC DNA]</scope>
    <source>
        <strain evidence="3 4">CGMCC 1.9109</strain>
    </source>
</reference>
<sequence length="275" mass="29491">MRSILIVLSGLLGFAAPAQAGETPWQAHLDMLQTRVVTTSADMTDADGMPLLAWEAKLAPGWKTYWRSPGEAGLPVRLSQNGTDIDILFPVPERFELFGLETYGYSHAVLLPFRPLSVSDGGVSVSASFMVCKDICVPFDATYDVPASALGADFSPHDIRVATWMEKVPARAGDGGAGLAIDSVRVTGPVGRQHVVVDAHADAMLTAPDMLAEVNDMVHFGAPKVKITGDGRSARFVLAAMTGKKPLDLRGEQIRLTFIDGQGHAIERILDLPEK</sequence>
<dbReference type="Proteomes" id="UP000183685">
    <property type="component" value="Unassembled WGS sequence"/>
</dbReference>
<dbReference type="EMBL" id="FNAK01000005">
    <property type="protein sequence ID" value="SDE21868.1"/>
    <property type="molecule type" value="Genomic_DNA"/>
</dbReference>
<evidence type="ECO:0000313" key="4">
    <source>
        <dbReference type="Proteomes" id="UP000183685"/>
    </source>
</evidence>